<protein>
    <submittedName>
        <fullName evidence="5">SDR family oxidoreductase</fullName>
    </submittedName>
</protein>
<keyword evidence="6" id="KW-1185">Reference proteome</keyword>
<dbReference type="PANTHER" id="PTHR45024">
    <property type="entry name" value="DEHYDROGENASES, SHORT CHAIN"/>
    <property type="match status" value="1"/>
</dbReference>
<dbReference type="AlphaFoldDB" id="A0A385Z7Z1"/>
<comment type="similarity">
    <text evidence="1 3">Belongs to the short-chain dehydrogenases/reductases (SDR) family.</text>
</comment>
<dbReference type="PANTHER" id="PTHR45024:SF2">
    <property type="entry name" value="SCP2 DOMAIN-CONTAINING PROTEIN"/>
    <property type="match status" value="1"/>
</dbReference>
<dbReference type="PRINTS" id="PR00081">
    <property type="entry name" value="GDHRDH"/>
</dbReference>
<evidence type="ECO:0000256" key="3">
    <source>
        <dbReference type="RuleBase" id="RU000363"/>
    </source>
</evidence>
<accession>A0A385Z7Z1</accession>
<evidence type="ECO:0000256" key="2">
    <source>
        <dbReference type="ARBA" id="ARBA00023002"/>
    </source>
</evidence>
<dbReference type="OrthoDB" id="9804774at2"/>
<dbReference type="Proteomes" id="UP000265560">
    <property type="component" value="Chromosome"/>
</dbReference>
<dbReference type="EMBL" id="CP032419">
    <property type="protein sequence ID" value="AYC34093.1"/>
    <property type="molecule type" value="Genomic_DNA"/>
</dbReference>
<dbReference type="InterPro" id="IPR020904">
    <property type="entry name" value="Sc_DH/Rdtase_CS"/>
</dbReference>
<dbReference type="InterPro" id="IPR051687">
    <property type="entry name" value="Peroxisomal_Beta-Oxidation"/>
</dbReference>
<evidence type="ECO:0000313" key="6">
    <source>
        <dbReference type="Proteomes" id="UP000265560"/>
    </source>
</evidence>
<dbReference type="RefSeq" id="WP_119894747.1">
    <property type="nucleotide sequence ID" value="NZ_CP032419.1"/>
</dbReference>
<dbReference type="NCBIfam" id="NF005861">
    <property type="entry name" value="PRK07791.1"/>
    <property type="match status" value="1"/>
</dbReference>
<reference evidence="6" key="1">
    <citation type="submission" date="2018-09" db="EMBL/GenBank/DDBJ databases">
        <authorList>
            <person name="Zhu H."/>
        </authorList>
    </citation>
    <scope>NUCLEOTIDE SEQUENCE [LARGE SCALE GENOMIC DNA]</scope>
    <source>
        <strain evidence="6">K2W31S-8</strain>
    </source>
</reference>
<proteinExistence type="inferred from homology"/>
<gene>
    <name evidence="5" type="ORF">D3880_17770</name>
</gene>
<dbReference type="Gene3D" id="3.40.50.720">
    <property type="entry name" value="NAD(P)-binding Rossmann-like Domain"/>
    <property type="match status" value="1"/>
</dbReference>
<evidence type="ECO:0000313" key="5">
    <source>
        <dbReference type="EMBL" id="AYC34093.1"/>
    </source>
</evidence>
<evidence type="ECO:0000256" key="1">
    <source>
        <dbReference type="ARBA" id="ARBA00006484"/>
    </source>
</evidence>
<feature type="domain" description="Ketoreductase" evidence="4">
    <location>
        <begin position="8"/>
        <end position="202"/>
    </location>
</feature>
<dbReference type="SUPFAM" id="SSF51735">
    <property type="entry name" value="NAD(P)-binding Rossmann-fold domains"/>
    <property type="match status" value="1"/>
</dbReference>
<dbReference type="FunFam" id="3.40.50.720:FF:000446">
    <property type="entry name" value="Short chain dehydrogenase"/>
    <property type="match status" value="1"/>
</dbReference>
<dbReference type="Pfam" id="PF00106">
    <property type="entry name" value="adh_short"/>
    <property type="match status" value="1"/>
</dbReference>
<dbReference type="GO" id="GO:0016491">
    <property type="term" value="F:oxidoreductase activity"/>
    <property type="evidence" value="ECO:0007669"/>
    <property type="project" value="UniProtKB-KW"/>
</dbReference>
<name>A0A385Z7Z1_9PSED</name>
<dbReference type="InterPro" id="IPR057326">
    <property type="entry name" value="KR_dom"/>
</dbReference>
<sequence length="314" mass="32710">MAGICEGRVVIVTGAGRGVGRGHALEFARQGAKVVVNDLGAKSDGSGASIGPAQEVVNEILAMGGQAVANTDDISDWEGAQRLINTAIDTFGGLDVLVNNAGNLRDRMLVNMTLDDWDSVIRVHLRGTFCTTRHAVTYWREQSKNGTPRQARVINTASSSGLYCNPGQANYGAAKAGIASFSIIAAMELGRYGVTVNCIYPTAMSRLTEEIFKQKMPASMAAQADNASADFDPLAPENCAPLVVWLGSEQSSGITGRVFGVAGGRITVAEGWHAGPIAEKAGRWDPAELGAIVPGLVAQAAPNALTSGEIPAKS</sequence>
<organism evidence="5 6">
    <name type="scientific">Pseudomonas cavernae</name>
    <dbReference type="NCBI Taxonomy" id="2320867"/>
    <lineage>
        <taxon>Bacteria</taxon>
        <taxon>Pseudomonadati</taxon>
        <taxon>Pseudomonadota</taxon>
        <taxon>Gammaproteobacteria</taxon>
        <taxon>Pseudomonadales</taxon>
        <taxon>Pseudomonadaceae</taxon>
        <taxon>Pseudomonas</taxon>
    </lineage>
</organism>
<dbReference type="PROSITE" id="PS00061">
    <property type="entry name" value="ADH_SHORT"/>
    <property type="match status" value="1"/>
</dbReference>
<keyword evidence="2" id="KW-0560">Oxidoreductase</keyword>
<dbReference type="KEGG" id="pcav:D3880_17770"/>
<dbReference type="PRINTS" id="PR00080">
    <property type="entry name" value="SDRFAMILY"/>
</dbReference>
<dbReference type="InterPro" id="IPR002347">
    <property type="entry name" value="SDR_fam"/>
</dbReference>
<evidence type="ECO:0000259" key="4">
    <source>
        <dbReference type="SMART" id="SM00822"/>
    </source>
</evidence>
<dbReference type="SMART" id="SM00822">
    <property type="entry name" value="PKS_KR"/>
    <property type="match status" value="1"/>
</dbReference>
<dbReference type="InterPro" id="IPR036291">
    <property type="entry name" value="NAD(P)-bd_dom_sf"/>
</dbReference>